<evidence type="ECO:0000256" key="4">
    <source>
        <dbReference type="ARBA" id="ARBA00005881"/>
    </source>
</evidence>
<dbReference type="Pfam" id="PF00400">
    <property type="entry name" value="WD40"/>
    <property type="match status" value="2"/>
</dbReference>
<comment type="subcellular location">
    <subcellularLocation>
        <location evidence="2">Cytoplasm</location>
    </subcellularLocation>
    <subcellularLocation>
        <location evidence="1">Nucleus</location>
    </subcellularLocation>
</comment>
<gene>
    <name evidence="19" type="ORF">AV274_3566</name>
</gene>
<feature type="compositionally biased region" description="Acidic residues" evidence="16">
    <location>
        <begin position="1050"/>
        <end position="1060"/>
    </location>
</feature>
<evidence type="ECO:0000256" key="8">
    <source>
        <dbReference type="ARBA" id="ARBA00022694"/>
    </source>
</evidence>
<feature type="transmembrane region" description="Helical" evidence="17">
    <location>
        <begin position="1536"/>
        <end position="1556"/>
    </location>
</feature>
<keyword evidence="10" id="KW-0677">Repeat</keyword>
<comment type="similarity">
    <text evidence="4">Belongs to the WD repeat ELP2 family.</text>
</comment>
<comment type="pathway">
    <text evidence="3">tRNA modification; 5-methoxycarbonylmethyl-2-thiouridine-tRNA biosynthesis.</text>
</comment>
<keyword evidence="12" id="KW-0862">Zinc</keyword>
<feature type="domain" description="RanBP2-type" evidence="18">
    <location>
        <begin position="1602"/>
        <end position="1633"/>
    </location>
</feature>
<dbReference type="SUPFAM" id="SSF90209">
    <property type="entry name" value="Ran binding protein zinc finger-like"/>
    <property type="match status" value="1"/>
</dbReference>
<feature type="compositionally biased region" description="Acidic residues" evidence="16">
    <location>
        <begin position="1157"/>
        <end position="1169"/>
    </location>
</feature>
<keyword evidence="17" id="KW-0812">Transmembrane</keyword>
<evidence type="ECO:0000256" key="11">
    <source>
        <dbReference type="ARBA" id="ARBA00022771"/>
    </source>
</evidence>
<keyword evidence="13" id="KW-0539">Nucleus</keyword>
<proteinExistence type="inferred from homology"/>
<dbReference type="SMART" id="SM00320">
    <property type="entry name" value="WD40"/>
    <property type="match status" value="6"/>
</dbReference>
<evidence type="ECO:0000256" key="6">
    <source>
        <dbReference type="ARBA" id="ARBA00022490"/>
    </source>
</evidence>
<sequence>MNVETAFITRGCNDKQDSFIVSNGSDAECAFVAYASGKEVIIVDSESNDVVQQLMEHKKDVNCLCWVPFLEDGFFSSLVRRQAELISCSCDGEIVDWAWNGREWSVKESIAILELIECVHCTAVSDSDCLLFVTTDQRSLIIYRRSHYEPWREVLRTKSPNPDIYYTSMLCLPLIRDPEEAKSLPSTLLLFLAATDNRIYLHELSLEKSSLRPVCQLTGFKNWVSSLSLHFCFGEGNAVQFWHVIAAGQDGYCRVWKVCESSESDADSESPFAITLESVIEVSSTIVSSAHPHPPLRTPSGLIQPFLLLTASMDATLKIIAPEDCLRGGGLFSTLATLHPHLIGSQGFWGAFWSVGSSPRRLFAYGYHGAMFKWEETLPAGAEPTALGSFSLLPFISGHFGACRAHFSRYGHLLLSASRDRTVRVWGRERGRRRWGEVSRPVVHGYPVLDAVCLRDHTPMAEMNNKEWDNSGLGNKELGRILTINEEKKSRVYGATYLNLLTLNTLVETADSAVFSGAVDVETLPPAYFWSSYAPELGLSNKGIPLEQARATLRKYQLDVDGATAAGELAAEREPEGEKEEGEGDALFQPADGELELLVSLDVLQRVTNTGSNRLNESRLCKGTLFAELSYLYNKHTPNAFIAVCCDDVADLVVTATVGSTEEDSVLSVWSNRASADGSLVFQQYLAGHRSTVVTLTPFACAGARCLLSAGKDRQLRVWRLGTDGLYEADAVASKAHARIVWSSCCVGARGAEAWLATGSRDATVKLWRYDGEARELSERSCVQCECAVTAVGASRCGLNRSVLVVGLEDGTVLAYTVVLGEEKVVMEEKAKWRVGGKVATVEWIPLEKSPTETRSEDDEIEEKQLDEIIQVLEAKKRLKGKIFSGDDDSDDSDSQSHKKRSFKKKDLSLSDLKKRLEKFTRAEVAKQEGVEMNPYYDENDTVSEKLVVKKGEKEKKEEDKKEEEEDEKEKEKKEEEEDKEDKEKEENDKKETEKKEKEKDEKKEEEEDDDDDEKEKEKEDDDKKVKEEEGEDDKDDKKEKEEKEKQEEKEEDDEDEKVEESEKKEEKKEEEDDDKKEKEEEKKEEEDEESEKEEKKEEESEEEEKKEEEEKEKKKEEDDEESEEKEEEEKQKEKEEEDEKEEEKDEKKDDDMKKEEEEEKEEEEDEDDDKKKDKKDKKKDKEKEKKHRKEKKAEESEKEEEKQEEEEKEEDTKEDSQTQPDVVTETHAPLQPVFYPLSFSLEVSTNRVVVTPRLHDLPSMKLVCMLILHNMATPSPFTLTHKLDVIGQTLSQAEGARTFSLLTSDIHAVKSVLCYGKTDEYHFYGPKEQPVEVKEAQAPEISIKPIEITPVSIEIYLKTTIETRVWCKLEDSKSELSVEAIKTGQQRYVPERVTLFFSDLLPATEYGVWCYAETKDGVPMKEKPKEKVLFVTTDVTTLKVHMKEATSSALAFRLESNLGRDARCSLTNANGDLVASRLVPYGKNEVVHFTALASHATFSLNCQVFSTADANNNSKVIAQTGALTLRTTRSFLVSFFRVVGFLLLVGVAAIGALQFMQYRAQRQSRVGELPDPEKQALLAKSVAPSQSRGAEEPTWGGAVESRGEESWRCGVCQYLNHGAEDKCSMCGVARKEPAVEIPQPVLKKSALGVGMKLKKNEKRNSLPIRRSLGSSVPAERRSEDLFSEVGLGVSIDVGKSGKGIGTSSTSIHMKEPSPLQISSDENENGWGNDEDLDF</sequence>
<dbReference type="STRING" id="478820.A0A196SFI4"/>
<feature type="compositionally biased region" description="Basic residues" evidence="16">
    <location>
        <begin position="1173"/>
        <end position="1191"/>
    </location>
</feature>
<keyword evidence="6" id="KW-0963">Cytoplasm</keyword>
<evidence type="ECO:0000256" key="16">
    <source>
        <dbReference type="SAM" id="MobiDB-lite"/>
    </source>
</evidence>
<evidence type="ECO:0000256" key="2">
    <source>
        <dbReference type="ARBA" id="ARBA00004496"/>
    </source>
</evidence>
<dbReference type="InterPro" id="IPR036443">
    <property type="entry name" value="Znf_RanBP2_sf"/>
</dbReference>
<dbReference type="SUPFAM" id="SSF50978">
    <property type="entry name" value="WD40 repeat-like"/>
    <property type="match status" value="1"/>
</dbReference>
<evidence type="ECO:0000256" key="12">
    <source>
        <dbReference type="ARBA" id="ARBA00022833"/>
    </source>
</evidence>
<keyword evidence="9" id="KW-0479">Metal-binding</keyword>
<evidence type="ECO:0000256" key="15">
    <source>
        <dbReference type="PROSITE-ProRule" id="PRU00322"/>
    </source>
</evidence>
<dbReference type="GO" id="GO:0002098">
    <property type="term" value="P:tRNA wobble uridine modification"/>
    <property type="evidence" value="ECO:0007669"/>
    <property type="project" value="InterPro"/>
</dbReference>
<dbReference type="OrthoDB" id="271448at2759"/>
<feature type="compositionally biased region" description="Acidic residues" evidence="16">
    <location>
        <begin position="1004"/>
        <end position="1015"/>
    </location>
</feature>
<feature type="compositionally biased region" description="Acidic residues" evidence="16">
    <location>
        <begin position="1118"/>
        <end position="1128"/>
    </location>
</feature>
<evidence type="ECO:0000256" key="7">
    <source>
        <dbReference type="ARBA" id="ARBA00022574"/>
    </source>
</evidence>
<evidence type="ECO:0000313" key="19">
    <source>
        <dbReference type="EMBL" id="OAO14734.1"/>
    </source>
</evidence>
<keyword evidence="19" id="KW-0067">ATP-binding</keyword>
<protein>
    <recommendedName>
        <fullName evidence="5">Elongator complex protein 2</fullName>
    </recommendedName>
</protein>
<keyword evidence="11 15" id="KW-0863">Zinc-finger</keyword>
<dbReference type="SMART" id="SM00547">
    <property type="entry name" value="ZnF_RBZ"/>
    <property type="match status" value="1"/>
</dbReference>
<keyword evidence="20" id="KW-1185">Reference proteome</keyword>
<dbReference type="InterPro" id="IPR001876">
    <property type="entry name" value="Znf_RanBP2"/>
</dbReference>
<feature type="compositionally biased region" description="Acidic residues" evidence="16">
    <location>
        <begin position="1136"/>
        <end position="1145"/>
    </location>
</feature>
<evidence type="ECO:0000256" key="5">
    <source>
        <dbReference type="ARBA" id="ARBA00020267"/>
    </source>
</evidence>
<dbReference type="UniPathway" id="UPA00988"/>
<keyword evidence="7 14" id="KW-0853">WD repeat</keyword>
<evidence type="ECO:0000256" key="3">
    <source>
        <dbReference type="ARBA" id="ARBA00005043"/>
    </source>
</evidence>
<dbReference type="GO" id="GO:0004386">
    <property type="term" value="F:helicase activity"/>
    <property type="evidence" value="ECO:0007669"/>
    <property type="project" value="UniProtKB-KW"/>
</dbReference>
<dbReference type="Gene3D" id="2.130.10.10">
    <property type="entry name" value="YVTN repeat-like/Quinoprotein amine dehydrogenase"/>
    <property type="match status" value="3"/>
</dbReference>
<dbReference type="PANTHER" id="PTHR44111">
    <property type="entry name" value="ELONGATOR COMPLEX PROTEIN 2"/>
    <property type="match status" value="1"/>
</dbReference>
<evidence type="ECO:0000256" key="17">
    <source>
        <dbReference type="SAM" id="Phobius"/>
    </source>
</evidence>
<name>A0A196SFI4_BLAHN</name>
<dbReference type="PROSITE" id="PS50082">
    <property type="entry name" value="WD_REPEATS_2"/>
    <property type="match status" value="1"/>
</dbReference>
<feature type="region of interest" description="Disordered" evidence="16">
    <location>
        <begin position="1696"/>
        <end position="1735"/>
    </location>
</feature>
<keyword evidence="8" id="KW-0819">tRNA processing</keyword>
<feature type="compositionally biased region" description="Basic and acidic residues" evidence="16">
    <location>
        <begin position="1146"/>
        <end position="1156"/>
    </location>
</feature>
<evidence type="ECO:0000259" key="18">
    <source>
        <dbReference type="PROSITE" id="PS50199"/>
    </source>
</evidence>
<dbReference type="PROSITE" id="PS50199">
    <property type="entry name" value="ZF_RANBP2_2"/>
    <property type="match status" value="1"/>
</dbReference>
<accession>A0A196SFI4</accession>
<dbReference type="GO" id="GO:0033588">
    <property type="term" value="C:elongator holoenzyme complex"/>
    <property type="evidence" value="ECO:0007669"/>
    <property type="project" value="InterPro"/>
</dbReference>
<feature type="region of interest" description="Disordered" evidence="16">
    <location>
        <begin position="1581"/>
        <end position="1600"/>
    </location>
</feature>
<dbReference type="InterPro" id="IPR001680">
    <property type="entry name" value="WD40_rpt"/>
</dbReference>
<evidence type="ECO:0000256" key="9">
    <source>
        <dbReference type="ARBA" id="ARBA00022723"/>
    </source>
</evidence>
<dbReference type="InterPro" id="IPR036322">
    <property type="entry name" value="WD40_repeat_dom_sf"/>
</dbReference>
<feature type="repeat" description="WD" evidence="14">
    <location>
        <begin position="407"/>
        <end position="426"/>
    </location>
</feature>
<feature type="compositionally biased region" description="Basic and acidic residues" evidence="16">
    <location>
        <begin position="1016"/>
        <end position="1028"/>
    </location>
</feature>
<comment type="caution">
    <text evidence="19">The sequence shown here is derived from an EMBL/GenBank/DDBJ whole genome shotgun (WGS) entry which is preliminary data.</text>
</comment>
<feature type="compositionally biased region" description="Basic and acidic residues" evidence="16">
    <location>
        <begin position="1036"/>
        <end position="1049"/>
    </location>
</feature>
<keyword evidence="17" id="KW-1133">Transmembrane helix</keyword>
<dbReference type="GO" id="GO:0008270">
    <property type="term" value="F:zinc ion binding"/>
    <property type="evidence" value="ECO:0007669"/>
    <property type="project" value="UniProtKB-KW"/>
</dbReference>
<reference evidence="19 20" key="1">
    <citation type="submission" date="2016-05" db="EMBL/GenBank/DDBJ databases">
        <title>Nuclear genome of Blastocystis sp. subtype 1 NandII.</title>
        <authorList>
            <person name="Gentekaki E."/>
            <person name="Curtis B."/>
            <person name="Stairs C."/>
            <person name="Eme L."/>
            <person name="Herman E."/>
            <person name="Klimes V."/>
            <person name="Arias M.C."/>
            <person name="Elias M."/>
            <person name="Hilliou F."/>
            <person name="Klute M."/>
            <person name="Malik S.-B."/>
            <person name="Pightling A."/>
            <person name="Rachubinski R."/>
            <person name="Salas D."/>
            <person name="Schlacht A."/>
            <person name="Suga H."/>
            <person name="Archibald J."/>
            <person name="Ball S.G."/>
            <person name="Clark G."/>
            <person name="Dacks J."/>
            <person name="Van Der Giezen M."/>
            <person name="Tsaousis A."/>
            <person name="Roger A."/>
        </authorList>
    </citation>
    <scope>NUCLEOTIDE SEQUENCE [LARGE SCALE GENOMIC DNA]</scope>
    <source>
        <strain evidence="20">ATCC 50177 / NandII</strain>
    </source>
</reference>
<evidence type="ECO:0000256" key="1">
    <source>
        <dbReference type="ARBA" id="ARBA00004123"/>
    </source>
</evidence>
<feature type="compositionally biased region" description="Basic and acidic residues" evidence="16">
    <location>
        <begin position="982"/>
        <end position="1003"/>
    </location>
</feature>
<keyword evidence="19" id="KW-0378">Hydrolase</keyword>
<dbReference type="EMBL" id="LXWW01000213">
    <property type="protein sequence ID" value="OAO14734.1"/>
    <property type="molecule type" value="Genomic_DNA"/>
</dbReference>
<evidence type="ECO:0000313" key="20">
    <source>
        <dbReference type="Proteomes" id="UP000078348"/>
    </source>
</evidence>
<dbReference type="GO" id="GO:0005634">
    <property type="term" value="C:nucleus"/>
    <property type="evidence" value="ECO:0007669"/>
    <property type="project" value="UniProtKB-SubCell"/>
</dbReference>
<feature type="compositionally biased region" description="Basic and acidic residues" evidence="16">
    <location>
        <begin position="943"/>
        <end position="960"/>
    </location>
</feature>
<feature type="compositionally biased region" description="Basic and acidic residues" evidence="16">
    <location>
        <begin position="1192"/>
        <end position="1202"/>
    </location>
</feature>
<evidence type="ECO:0000256" key="13">
    <source>
        <dbReference type="ARBA" id="ARBA00023242"/>
    </source>
</evidence>
<keyword evidence="19" id="KW-0347">Helicase</keyword>
<feature type="compositionally biased region" description="Acidic residues" evidence="16">
    <location>
        <begin position="1721"/>
        <end position="1735"/>
    </location>
</feature>
<organism evidence="19 20">
    <name type="scientific">Blastocystis sp. subtype 1 (strain ATCC 50177 / NandII)</name>
    <dbReference type="NCBI Taxonomy" id="478820"/>
    <lineage>
        <taxon>Eukaryota</taxon>
        <taxon>Sar</taxon>
        <taxon>Stramenopiles</taxon>
        <taxon>Bigyra</taxon>
        <taxon>Opalozoa</taxon>
        <taxon>Opalinata</taxon>
        <taxon>Blastocystidae</taxon>
        <taxon>Blastocystis</taxon>
    </lineage>
</organism>
<dbReference type="PROSITE" id="PS01358">
    <property type="entry name" value="ZF_RANBP2_1"/>
    <property type="match status" value="1"/>
</dbReference>
<keyword evidence="17" id="KW-0472">Membrane</keyword>
<keyword evidence="19" id="KW-0547">Nucleotide-binding</keyword>
<feature type="compositionally biased region" description="Acidic residues" evidence="16">
    <location>
        <begin position="961"/>
        <end position="981"/>
    </location>
</feature>
<feature type="compositionally biased region" description="Acidic residues" evidence="16">
    <location>
        <begin position="1100"/>
        <end position="1111"/>
    </location>
</feature>
<dbReference type="InterPro" id="IPR015943">
    <property type="entry name" value="WD40/YVTN_repeat-like_dom_sf"/>
</dbReference>
<dbReference type="InterPro" id="IPR037289">
    <property type="entry name" value="Elp2"/>
</dbReference>
<feature type="region of interest" description="Disordered" evidence="16">
    <location>
        <begin position="928"/>
        <end position="1222"/>
    </location>
</feature>
<dbReference type="GO" id="GO:0005737">
    <property type="term" value="C:cytoplasm"/>
    <property type="evidence" value="ECO:0007669"/>
    <property type="project" value="UniProtKB-SubCell"/>
</dbReference>
<evidence type="ECO:0000256" key="10">
    <source>
        <dbReference type="ARBA" id="ARBA00022737"/>
    </source>
</evidence>
<dbReference type="Proteomes" id="UP000078348">
    <property type="component" value="Unassembled WGS sequence"/>
</dbReference>
<evidence type="ECO:0000256" key="14">
    <source>
        <dbReference type="PROSITE-ProRule" id="PRU00221"/>
    </source>
</evidence>
<feature type="compositionally biased region" description="Acidic residues" evidence="16">
    <location>
        <begin position="1083"/>
        <end position="1092"/>
    </location>
</feature>
<dbReference type="PANTHER" id="PTHR44111:SF1">
    <property type="entry name" value="ELONGATOR COMPLEX PROTEIN 2"/>
    <property type="match status" value="1"/>
</dbReference>
<feature type="region of interest" description="Disordered" evidence="16">
    <location>
        <begin position="883"/>
        <end position="904"/>
    </location>
</feature>